<comment type="subcellular location">
    <subcellularLocation>
        <location evidence="1">Membrane</location>
        <topology evidence="1">Multi-pass membrane protein</topology>
    </subcellularLocation>
</comment>
<dbReference type="GO" id="GO:0009675">
    <property type="term" value="F:high-affinity sulfate:proton symporter activity"/>
    <property type="evidence" value="ECO:0007669"/>
    <property type="project" value="TreeGrafter"/>
</dbReference>
<dbReference type="AlphaFoldDB" id="A0A378LAI6"/>
<dbReference type="Proteomes" id="UP000054820">
    <property type="component" value="Unassembled WGS sequence"/>
</dbReference>
<accession>A0A378LAI6</accession>
<keyword evidence="6 11" id="KW-0812">Transmembrane</keyword>
<keyword evidence="7 11" id="KW-1133">Transmembrane helix</keyword>
<keyword evidence="10" id="KW-0198">Cysteine biosynthesis</keyword>
<dbReference type="GO" id="GO:0000103">
    <property type="term" value="P:sulfate assimilation"/>
    <property type="evidence" value="ECO:0007669"/>
    <property type="project" value="TreeGrafter"/>
</dbReference>
<keyword evidence="9 11" id="KW-0472">Membrane</keyword>
<dbReference type="PANTHER" id="PTHR37468:SF1">
    <property type="entry name" value="SULFATE TRANSPORTER CYSZ"/>
    <property type="match status" value="1"/>
</dbReference>
<keyword evidence="3" id="KW-1003">Cell membrane</keyword>
<dbReference type="EMBL" id="LNYZ01000023">
    <property type="protein sequence ID" value="KTD75360.1"/>
    <property type="molecule type" value="Genomic_DNA"/>
</dbReference>
<evidence type="ECO:0000256" key="10">
    <source>
        <dbReference type="ARBA" id="ARBA00023192"/>
    </source>
</evidence>
<dbReference type="OrthoDB" id="5292355at2"/>
<dbReference type="Pfam" id="PF07264">
    <property type="entry name" value="EI24"/>
    <property type="match status" value="1"/>
</dbReference>
<evidence type="ECO:0000313" key="13">
    <source>
        <dbReference type="EMBL" id="STY23717.1"/>
    </source>
</evidence>
<keyword evidence="4" id="KW-0997">Cell inner membrane</keyword>
<evidence type="ECO:0000256" key="4">
    <source>
        <dbReference type="ARBA" id="ARBA00022519"/>
    </source>
</evidence>
<evidence type="ECO:0000256" key="11">
    <source>
        <dbReference type="SAM" id="Phobius"/>
    </source>
</evidence>
<dbReference type="GO" id="GO:0005886">
    <property type="term" value="C:plasma membrane"/>
    <property type="evidence" value="ECO:0007669"/>
    <property type="project" value="TreeGrafter"/>
</dbReference>
<feature type="transmembrane region" description="Helical" evidence="11">
    <location>
        <begin position="199"/>
        <end position="232"/>
    </location>
</feature>
<dbReference type="InterPro" id="IPR050480">
    <property type="entry name" value="CysZ-like"/>
</dbReference>
<evidence type="ECO:0000256" key="5">
    <source>
        <dbReference type="ARBA" id="ARBA00022605"/>
    </source>
</evidence>
<gene>
    <name evidence="13" type="primary">cysZ</name>
    <name evidence="12" type="ORF">Lstg_2535</name>
    <name evidence="13" type="ORF">NCTC11991_02327</name>
</gene>
<dbReference type="RefSeq" id="WP_058478080.1">
    <property type="nucleotide sequence ID" value="NZ_CAAAIO010000010.1"/>
</dbReference>
<reference evidence="12 14" key="1">
    <citation type="submission" date="2015-11" db="EMBL/GenBank/DDBJ databases">
        <title>Genomic analysis of 38 Legionella species identifies large and diverse effector repertoires.</title>
        <authorList>
            <person name="Burstein D."/>
            <person name="Amaro F."/>
            <person name="Zusman T."/>
            <person name="Lifshitz Z."/>
            <person name="Cohen O."/>
            <person name="Gilbert J.A."/>
            <person name="Pupko T."/>
            <person name="Shuman H.A."/>
            <person name="Segal G."/>
        </authorList>
    </citation>
    <scope>NUCLEOTIDE SEQUENCE [LARGE SCALE GENOMIC DNA]</scope>
    <source>
        <strain evidence="12 14">SC-18-C9</strain>
    </source>
</reference>
<dbReference type="STRING" id="460.Lstg_2535"/>
<evidence type="ECO:0000256" key="1">
    <source>
        <dbReference type="ARBA" id="ARBA00004141"/>
    </source>
</evidence>
<evidence type="ECO:0000256" key="2">
    <source>
        <dbReference type="ARBA" id="ARBA00022448"/>
    </source>
</evidence>
<keyword evidence="2" id="KW-0813">Transport</keyword>
<feature type="transmembrane region" description="Helical" evidence="11">
    <location>
        <begin position="134"/>
        <end position="154"/>
    </location>
</feature>
<sequence>MRNFFLGMLYMVQGLHHLFTPGLKRFILFPIAINFIMFAGLFYLIYHYLLPYTYYYLDKLPSWLSFLSSIFFVIFILSFFLMFLSLFTVCFNLIAAPFNGLLAEKTQNLLFGSAIPSLSFYKIVLRSIKRQAEFLGYFLPRFLVMGILFFVPLLQPIYPILWFVFNAWVLSMQYQDFAMDNNLIRFKEMRKKVANNKMLSLGFGFSINLASFIPILNILTMPAAVIASTILYCKLNKYSLQPSSKRIPKI</sequence>
<name>A0A378LAI6_9GAMM</name>
<dbReference type="InterPro" id="IPR059112">
    <property type="entry name" value="CysZ/EI24"/>
</dbReference>
<dbReference type="NCBIfam" id="NF003433">
    <property type="entry name" value="PRK04949.1"/>
    <property type="match status" value="1"/>
</dbReference>
<evidence type="ECO:0000256" key="6">
    <source>
        <dbReference type="ARBA" id="ARBA00022692"/>
    </source>
</evidence>
<keyword evidence="5" id="KW-0028">Amino-acid biosynthesis</keyword>
<keyword evidence="14" id="KW-1185">Reference proteome</keyword>
<dbReference type="Proteomes" id="UP000255110">
    <property type="component" value="Unassembled WGS sequence"/>
</dbReference>
<proteinExistence type="predicted"/>
<organism evidence="13 15">
    <name type="scientific">Legionella steigerwaltii</name>
    <dbReference type="NCBI Taxonomy" id="460"/>
    <lineage>
        <taxon>Bacteria</taxon>
        <taxon>Pseudomonadati</taxon>
        <taxon>Pseudomonadota</taxon>
        <taxon>Gammaproteobacteria</taxon>
        <taxon>Legionellales</taxon>
        <taxon>Legionellaceae</taxon>
        <taxon>Legionella</taxon>
    </lineage>
</organism>
<evidence type="ECO:0000256" key="3">
    <source>
        <dbReference type="ARBA" id="ARBA00022475"/>
    </source>
</evidence>
<feature type="transmembrane region" description="Helical" evidence="11">
    <location>
        <begin position="66"/>
        <end position="95"/>
    </location>
</feature>
<dbReference type="EMBL" id="UGOY01000001">
    <property type="protein sequence ID" value="STY23717.1"/>
    <property type="molecule type" value="Genomic_DNA"/>
</dbReference>
<dbReference type="PANTHER" id="PTHR37468">
    <property type="entry name" value="SULFATE TRANSPORTER CYSZ"/>
    <property type="match status" value="1"/>
</dbReference>
<evidence type="ECO:0000256" key="7">
    <source>
        <dbReference type="ARBA" id="ARBA00022989"/>
    </source>
</evidence>
<dbReference type="GO" id="GO:0019344">
    <property type="term" value="P:cysteine biosynthetic process"/>
    <property type="evidence" value="ECO:0007669"/>
    <property type="project" value="UniProtKB-KW"/>
</dbReference>
<evidence type="ECO:0000256" key="9">
    <source>
        <dbReference type="ARBA" id="ARBA00023136"/>
    </source>
</evidence>
<evidence type="ECO:0000313" key="15">
    <source>
        <dbReference type="Proteomes" id="UP000255110"/>
    </source>
</evidence>
<keyword evidence="8" id="KW-0764">Sulfate transport</keyword>
<evidence type="ECO:0000256" key="8">
    <source>
        <dbReference type="ARBA" id="ARBA00023032"/>
    </source>
</evidence>
<reference evidence="13 15" key="2">
    <citation type="submission" date="2018-06" db="EMBL/GenBank/DDBJ databases">
        <authorList>
            <consortium name="Pathogen Informatics"/>
            <person name="Doyle S."/>
        </authorList>
    </citation>
    <scope>NUCLEOTIDE SEQUENCE [LARGE SCALE GENOMIC DNA]</scope>
    <source>
        <strain evidence="13 15">NCTC11991</strain>
    </source>
</reference>
<evidence type="ECO:0000313" key="12">
    <source>
        <dbReference type="EMBL" id="KTD75360.1"/>
    </source>
</evidence>
<evidence type="ECO:0000313" key="14">
    <source>
        <dbReference type="Proteomes" id="UP000054820"/>
    </source>
</evidence>
<protein>
    <submittedName>
        <fullName evidence="12 13">Sulfate transport protein CysZ</fullName>
    </submittedName>
</protein>
<feature type="transmembrane region" description="Helical" evidence="11">
    <location>
        <begin position="26"/>
        <end position="46"/>
    </location>
</feature>